<gene>
    <name evidence="2" type="ORF">F2Q69_00048619</name>
</gene>
<dbReference type="InterPro" id="IPR055294">
    <property type="entry name" value="FBL60-like"/>
</dbReference>
<dbReference type="InterPro" id="IPR001810">
    <property type="entry name" value="F-box_dom"/>
</dbReference>
<dbReference type="Proteomes" id="UP000712600">
    <property type="component" value="Unassembled WGS sequence"/>
</dbReference>
<dbReference type="PANTHER" id="PTHR31293:SF12">
    <property type="entry name" value="RNI-LIKE SUPERFAMILY PROTEIN"/>
    <property type="match status" value="1"/>
</dbReference>
<dbReference type="InterPro" id="IPR053781">
    <property type="entry name" value="F-box_AtFBL13-like"/>
</dbReference>
<evidence type="ECO:0000259" key="1">
    <source>
        <dbReference type="SMART" id="SM00579"/>
    </source>
</evidence>
<dbReference type="InterPro" id="IPR036047">
    <property type="entry name" value="F-box-like_dom_sf"/>
</dbReference>
<dbReference type="SUPFAM" id="SSF81383">
    <property type="entry name" value="F-box domain"/>
    <property type="match status" value="1"/>
</dbReference>
<dbReference type="Pfam" id="PF00646">
    <property type="entry name" value="F-box"/>
    <property type="match status" value="1"/>
</dbReference>
<accession>A0A8S9PWN7</accession>
<proteinExistence type="predicted"/>
<evidence type="ECO:0000313" key="2">
    <source>
        <dbReference type="EMBL" id="KAF3522976.1"/>
    </source>
</evidence>
<protein>
    <recommendedName>
        <fullName evidence="1">FBD domain-containing protein</fullName>
    </recommendedName>
</protein>
<name>A0A8S9PWN7_BRACR</name>
<dbReference type="AlphaFoldDB" id="A0A8S9PWN7"/>
<reference evidence="2" key="1">
    <citation type="submission" date="2019-12" db="EMBL/GenBank/DDBJ databases">
        <title>Genome sequencing and annotation of Brassica cretica.</title>
        <authorList>
            <person name="Studholme D.J."/>
            <person name="Sarris P."/>
        </authorList>
    </citation>
    <scope>NUCLEOTIDE SEQUENCE</scope>
    <source>
        <strain evidence="2">PFS-109/04</strain>
        <tissue evidence="2">Leaf</tissue>
    </source>
</reference>
<dbReference type="CDD" id="cd22160">
    <property type="entry name" value="F-box_AtFBL13-like"/>
    <property type="match status" value="1"/>
</dbReference>
<feature type="domain" description="FBD" evidence="1">
    <location>
        <begin position="307"/>
        <end position="379"/>
    </location>
</feature>
<organism evidence="2 3">
    <name type="scientific">Brassica cretica</name>
    <name type="common">Mustard</name>
    <dbReference type="NCBI Taxonomy" id="69181"/>
    <lineage>
        <taxon>Eukaryota</taxon>
        <taxon>Viridiplantae</taxon>
        <taxon>Streptophyta</taxon>
        <taxon>Embryophyta</taxon>
        <taxon>Tracheophyta</taxon>
        <taxon>Spermatophyta</taxon>
        <taxon>Magnoliopsida</taxon>
        <taxon>eudicotyledons</taxon>
        <taxon>Gunneridae</taxon>
        <taxon>Pentapetalae</taxon>
        <taxon>rosids</taxon>
        <taxon>malvids</taxon>
        <taxon>Brassicales</taxon>
        <taxon>Brassicaceae</taxon>
        <taxon>Brassiceae</taxon>
        <taxon>Brassica</taxon>
    </lineage>
</organism>
<dbReference type="Gene3D" id="1.20.1280.50">
    <property type="match status" value="1"/>
</dbReference>
<dbReference type="InterPro" id="IPR006566">
    <property type="entry name" value="FBD"/>
</dbReference>
<dbReference type="PANTHER" id="PTHR31293">
    <property type="entry name" value="RNI-LIKE SUPERFAMILY PROTEIN"/>
    <property type="match status" value="1"/>
</dbReference>
<dbReference type="SMART" id="SM00579">
    <property type="entry name" value="FBD"/>
    <property type="match status" value="1"/>
</dbReference>
<evidence type="ECO:0000313" key="3">
    <source>
        <dbReference type="Proteomes" id="UP000712600"/>
    </source>
</evidence>
<comment type="caution">
    <text evidence="2">The sequence shown here is derived from an EMBL/GenBank/DDBJ whole genome shotgun (WGS) entry which is preliminary data.</text>
</comment>
<sequence length="384" mass="43575">MDRISNLPDDIIHHIGSFLSAKEASFATLLSKRWRNLFTIIPKLRFNGRSLVGFKDFVDLPVSSRVRKFSLKCEHEAQYEDLSNRCLRHVTVSTMKLGSGLLLIEALPAGVFLPALKSLFLDSVRFFGVDDGRCTFKTLLSVSPVLQELVMNDDPRGLAYEFDSISFDTPALTYLDYSDYVPKEYPTVNLDSLVEANLNLCADEEAVWQEEHANTFNPINLIIGFKNVEILNLTFEAVEMFGVFNETAPMFEKVSQLSLALSNVWLYSVPNLMMKFPNLKTLIIEDSLHYEYFRTDEVVCECVSRYSFLLSCPVEVLKINCYDGSVNVLEQMEHFLGKLSCLELVEVRAKAASSDAKLKIMADLLMIPRASTKCKVKVNFFRKS</sequence>
<dbReference type="EMBL" id="QGKX02001347">
    <property type="protein sequence ID" value="KAF3522976.1"/>
    <property type="molecule type" value="Genomic_DNA"/>
</dbReference>